<dbReference type="InterPro" id="IPR005623">
    <property type="entry name" value="Chaperone_NapD_NO3_reduct"/>
</dbReference>
<organism evidence="5 6">
    <name type="scientific">Candidatus Litorirhabdus singularis</name>
    <dbReference type="NCBI Taxonomy" id="2518993"/>
    <lineage>
        <taxon>Bacteria</taxon>
        <taxon>Pseudomonadati</taxon>
        <taxon>Pseudomonadota</taxon>
        <taxon>Gammaproteobacteria</taxon>
        <taxon>Cellvibrionales</taxon>
        <taxon>Halieaceae</taxon>
        <taxon>Candidatus Litorirhabdus</taxon>
    </lineage>
</organism>
<keyword evidence="2 4" id="KW-0963">Cytoplasm</keyword>
<protein>
    <recommendedName>
        <fullName evidence="4">Chaperone NapD</fullName>
    </recommendedName>
    <alternativeName>
        <fullName evidence="4">NapA signal peptide-binding chaperone NapD</fullName>
    </alternativeName>
</protein>
<evidence type="ECO:0000256" key="4">
    <source>
        <dbReference type="HAMAP-Rule" id="MF_02200"/>
    </source>
</evidence>
<evidence type="ECO:0000256" key="2">
    <source>
        <dbReference type="ARBA" id="ARBA00022490"/>
    </source>
</evidence>
<comment type="caution">
    <text evidence="5">The sequence shown here is derived from an EMBL/GenBank/DDBJ whole genome shotgun (WGS) entry which is preliminary data.</text>
</comment>
<reference evidence="5" key="1">
    <citation type="submission" date="2019-02" db="EMBL/GenBank/DDBJ databases">
        <authorList>
            <person name="Li S.-H."/>
        </authorList>
    </citation>
    <scope>NUCLEOTIDE SEQUENCE</scope>
    <source>
        <strain evidence="5">IMCC14734</strain>
    </source>
</reference>
<evidence type="ECO:0000256" key="1">
    <source>
        <dbReference type="ARBA" id="ARBA00004496"/>
    </source>
</evidence>
<comment type="similarity">
    <text evidence="4">Belongs to the NapD family.</text>
</comment>
<accession>A0ABT3THR4</accession>
<dbReference type="PANTHER" id="PTHR38603:SF1">
    <property type="entry name" value="CHAPERONE NAPD"/>
    <property type="match status" value="1"/>
</dbReference>
<proteinExistence type="inferred from homology"/>
<name>A0ABT3THR4_9GAMM</name>
<keyword evidence="3 4" id="KW-0143">Chaperone</keyword>
<dbReference type="RefSeq" id="WP_279245810.1">
    <property type="nucleotide sequence ID" value="NZ_SHNN01000002.1"/>
</dbReference>
<dbReference type="Pfam" id="PF03927">
    <property type="entry name" value="NapD"/>
    <property type="match status" value="1"/>
</dbReference>
<evidence type="ECO:0000256" key="3">
    <source>
        <dbReference type="ARBA" id="ARBA00023186"/>
    </source>
</evidence>
<sequence length="93" mass="10142">MRLNRRELLGGKTNTQQGHVASLVVQCLPDKQSKTCAAIEALQSAEIPLREESGKMVVLIEVESESELLETITEIESIPGVISVNLAFHQVDA</sequence>
<comment type="subcellular location">
    <subcellularLocation>
        <location evidence="1 4">Cytoplasm</location>
    </subcellularLocation>
</comment>
<dbReference type="EMBL" id="SHNN01000002">
    <property type="protein sequence ID" value="MCX2981816.1"/>
    <property type="molecule type" value="Genomic_DNA"/>
</dbReference>
<gene>
    <name evidence="4" type="primary">napD</name>
    <name evidence="5" type="ORF">EYC98_13210</name>
</gene>
<dbReference type="Gene3D" id="3.30.70.920">
    <property type="match status" value="1"/>
</dbReference>
<dbReference type="Proteomes" id="UP001143362">
    <property type="component" value="Unassembled WGS sequence"/>
</dbReference>
<keyword evidence="6" id="KW-1185">Reference proteome</keyword>
<comment type="subunit">
    <text evidence="4">Interacts with the cytoplasmic NapA precursor.</text>
</comment>
<evidence type="ECO:0000313" key="6">
    <source>
        <dbReference type="Proteomes" id="UP001143362"/>
    </source>
</evidence>
<comment type="function">
    <text evidence="4">Chaperone for NapA, the catalytic subunit of the periplasmic nitrate reductase. It binds directly and specifically to the twin-arginine signal peptide of NapA, preventing premature interaction with the Tat translocase and premature export.</text>
</comment>
<dbReference type="PANTHER" id="PTHR38603">
    <property type="entry name" value="CHAPERONE NAPD"/>
    <property type="match status" value="1"/>
</dbReference>
<dbReference type="HAMAP" id="MF_02200">
    <property type="entry name" value="NapD"/>
    <property type="match status" value="1"/>
</dbReference>
<evidence type="ECO:0000313" key="5">
    <source>
        <dbReference type="EMBL" id="MCX2981816.1"/>
    </source>
</evidence>